<dbReference type="AlphaFoldDB" id="A0A1U7IU06"/>
<dbReference type="GO" id="GO:0003677">
    <property type="term" value="F:DNA binding"/>
    <property type="evidence" value="ECO:0007669"/>
    <property type="project" value="InterPro"/>
</dbReference>
<dbReference type="Gene3D" id="3.30.70.1290">
    <property type="entry name" value="Transposase IS200-like"/>
    <property type="match status" value="1"/>
</dbReference>
<dbReference type="STRING" id="454136.NIES2119_01055"/>
<organism evidence="2 3">
    <name type="scientific">[Phormidium ambiguum] IAM M-71</name>
    <dbReference type="NCBI Taxonomy" id="454136"/>
    <lineage>
        <taxon>Bacteria</taxon>
        <taxon>Bacillati</taxon>
        <taxon>Cyanobacteriota</taxon>
        <taxon>Cyanophyceae</taxon>
        <taxon>Oscillatoriophycideae</taxon>
        <taxon>Aerosakkonematales</taxon>
        <taxon>Aerosakkonemataceae</taxon>
        <taxon>Floridanema</taxon>
    </lineage>
</organism>
<feature type="domain" description="Transposase IS200-like" evidence="1">
    <location>
        <begin position="20"/>
        <end position="75"/>
    </location>
</feature>
<dbReference type="InterPro" id="IPR036515">
    <property type="entry name" value="Transposase_17_sf"/>
</dbReference>
<evidence type="ECO:0000259" key="1">
    <source>
        <dbReference type="Pfam" id="PF01797"/>
    </source>
</evidence>
<dbReference type="InterPro" id="IPR002686">
    <property type="entry name" value="Transposase_17"/>
</dbReference>
<sequence>MQLAQHYQTAIKSCQCKSLNLSIADFIQNNKGSSSYQMNQLLMTSEAKFAWQRGYGIFSLRRKQLNDAIAYIKNQKQHHLQGTIIAALEREAEEDDGSKLGDRNI</sequence>
<evidence type="ECO:0000313" key="3">
    <source>
        <dbReference type="Proteomes" id="UP000185860"/>
    </source>
</evidence>
<dbReference type="GO" id="GO:0004803">
    <property type="term" value="F:transposase activity"/>
    <property type="evidence" value="ECO:0007669"/>
    <property type="project" value="InterPro"/>
</dbReference>
<dbReference type="GO" id="GO:0006313">
    <property type="term" value="P:DNA transposition"/>
    <property type="evidence" value="ECO:0007669"/>
    <property type="project" value="InterPro"/>
</dbReference>
<evidence type="ECO:0000313" key="2">
    <source>
        <dbReference type="EMBL" id="OKH40928.1"/>
    </source>
</evidence>
<dbReference type="EMBL" id="MRCE01000001">
    <property type="protein sequence ID" value="OKH40928.1"/>
    <property type="molecule type" value="Genomic_DNA"/>
</dbReference>
<comment type="caution">
    <text evidence="2">The sequence shown here is derived from an EMBL/GenBank/DDBJ whole genome shotgun (WGS) entry which is preliminary data.</text>
</comment>
<proteinExistence type="predicted"/>
<name>A0A1U7IU06_9CYAN</name>
<reference evidence="2 3" key="1">
    <citation type="submission" date="2016-11" db="EMBL/GenBank/DDBJ databases">
        <title>Draft Genome Sequences of Nine Cyanobacterial Strains from Diverse Habitats.</title>
        <authorList>
            <person name="Zhu T."/>
            <person name="Hou S."/>
            <person name="Lu X."/>
            <person name="Hess W.R."/>
        </authorList>
    </citation>
    <scope>NUCLEOTIDE SEQUENCE [LARGE SCALE GENOMIC DNA]</scope>
    <source>
        <strain evidence="2 3">IAM M-71</strain>
    </source>
</reference>
<accession>A0A1U7IU06</accession>
<dbReference type="Proteomes" id="UP000185860">
    <property type="component" value="Unassembled WGS sequence"/>
</dbReference>
<dbReference type="SUPFAM" id="SSF143422">
    <property type="entry name" value="Transposase IS200-like"/>
    <property type="match status" value="1"/>
</dbReference>
<gene>
    <name evidence="2" type="ORF">NIES2119_01055</name>
</gene>
<dbReference type="RefSeq" id="WP_073591602.1">
    <property type="nucleotide sequence ID" value="NZ_MRCE01000001.1"/>
</dbReference>
<dbReference type="Pfam" id="PF01797">
    <property type="entry name" value="Y1_Tnp"/>
    <property type="match status" value="1"/>
</dbReference>
<protein>
    <recommendedName>
        <fullName evidence="1">Transposase IS200-like domain-containing protein</fullName>
    </recommendedName>
</protein>